<feature type="transmembrane region" description="Helical" evidence="1">
    <location>
        <begin position="95"/>
        <end position="114"/>
    </location>
</feature>
<evidence type="ECO:0000256" key="1">
    <source>
        <dbReference type="SAM" id="Phobius"/>
    </source>
</evidence>
<keyword evidence="5" id="KW-1185">Reference proteome</keyword>
<evidence type="ECO:0000313" key="5">
    <source>
        <dbReference type="Proteomes" id="UP000266183"/>
    </source>
</evidence>
<dbReference type="KEGG" id="chk:D4L85_25290"/>
<dbReference type="Pfam" id="PF07635">
    <property type="entry name" value="PSCyt1"/>
    <property type="match status" value="1"/>
</dbReference>
<reference evidence="5" key="1">
    <citation type="submission" date="2018-09" db="EMBL/GenBank/DDBJ databases">
        <title>Chryseolinea sp. KIS68-18 isolated from soil.</title>
        <authorList>
            <person name="Weon H.-Y."/>
            <person name="Kwon S.-W."/>
            <person name="Lee S.A."/>
        </authorList>
    </citation>
    <scope>NUCLEOTIDE SEQUENCE [LARGE SCALE GENOMIC DNA]</scope>
    <source>
        <strain evidence="5">KIS68-18</strain>
    </source>
</reference>
<feature type="transmembrane region" description="Helical" evidence="1">
    <location>
        <begin position="134"/>
        <end position="153"/>
    </location>
</feature>
<accession>A0A385SVF6</accession>
<gene>
    <name evidence="4" type="ORF">D4L85_25290</name>
</gene>
<dbReference type="InterPro" id="IPR019251">
    <property type="entry name" value="DUF2231_TM"/>
</dbReference>
<dbReference type="Gene3D" id="3.80.10.10">
    <property type="entry name" value="Ribonuclease Inhibitor"/>
    <property type="match status" value="1"/>
</dbReference>
<evidence type="ECO:0000313" key="4">
    <source>
        <dbReference type="EMBL" id="AYB33690.1"/>
    </source>
</evidence>
<dbReference type="Pfam" id="PF09990">
    <property type="entry name" value="DUF2231"/>
    <property type="match status" value="1"/>
</dbReference>
<dbReference type="PANTHER" id="PTHR35889">
    <property type="entry name" value="CYCLOINULO-OLIGOSACCHARIDE FRUCTANOTRANSFERASE-RELATED"/>
    <property type="match status" value="1"/>
</dbReference>
<feature type="transmembrane region" description="Helical" evidence="1">
    <location>
        <begin position="64"/>
        <end position="83"/>
    </location>
</feature>
<dbReference type="Pfam" id="PF13516">
    <property type="entry name" value="LRR_6"/>
    <property type="match status" value="1"/>
</dbReference>
<dbReference type="Proteomes" id="UP000266183">
    <property type="component" value="Chromosome"/>
</dbReference>
<sequence>MGDQCPHVENTSRPLRLMLWLTQIFGRLHPILVHLPIGILFLGFLFECLGFYPGYKGLRRAVQPTIVLGTVSAIFSALSGYFLSREGGYDDRLIVLHQNFGIATAVFATVLCFARQSIITRFPEKKKRKRIRILLFLPLIMLVTVTGHLGGSLTHGEDFLLPPPAANGDDATPAVKIKSIEAADSAVLYGDVIEPILEAKCYSCHSAAKQKGQLRLDSEEFIRKGGKHGVVVKTGVADSSLLYRRLMLPLEDEKHMPPNEKSQLTSSEIALVQAWIEEGASFDKRIQAFRQVARIKGFISSLIAPSHSNDDIPTEEVSPPDEKAVSALTAKGILVVPVSEGNHYLSVSYVNDRKVSDADLRDLLPLTKQIVWLNLGRTKITNEGLKTIAQLTSLRQLHLEYTAIDDAGVKALASLEQLRLLNLVGTNLHDEGLTHIASLKNLKKLFIYKTAVTSAAIEQYSQKAKSVTVDTGSYQLPVLSSDSVVYKRKS</sequence>
<proteinExistence type="predicted"/>
<dbReference type="PANTHER" id="PTHR35889:SF3">
    <property type="entry name" value="F-BOX DOMAIN-CONTAINING PROTEIN"/>
    <property type="match status" value="1"/>
</dbReference>
<evidence type="ECO:0000259" key="2">
    <source>
        <dbReference type="Pfam" id="PF07635"/>
    </source>
</evidence>
<keyword evidence="1" id="KW-0472">Membrane</keyword>
<dbReference type="InterPro" id="IPR036909">
    <property type="entry name" value="Cyt_c-like_dom_sf"/>
</dbReference>
<dbReference type="SUPFAM" id="SSF46626">
    <property type="entry name" value="Cytochrome c"/>
    <property type="match status" value="1"/>
</dbReference>
<dbReference type="GO" id="GO:0020037">
    <property type="term" value="F:heme binding"/>
    <property type="evidence" value="ECO:0007669"/>
    <property type="project" value="InterPro"/>
</dbReference>
<feature type="transmembrane region" description="Helical" evidence="1">
    <location>
        <begin position="31"/>
        <end position="52"/>
    </location>
</feature>
<dbReference type="InterPro" id="IPR001611">
    <property type="entry name" value="Leu-rich_rpt"/>
</dbReference>
<name>A0A385SVF6_9BACT</name>
<feature type="domain" description="Cytochrome C Planctomycete-type" evidence="2">
    <location>
        <begin position="201"/>
        <end position="260"/>
    </location>
</feature>
<feature type="domain" description="DUF2231" evidence="3">
    <location>
        <begin position="28"/>
        <end position="154"/>
    </location>
</feature>
<keyword evidence="1" id="KW-0812">Transmembrane</keyword>
<protein>
    <submittedName>
        <fullName evidence="4">Uncharacterized protein</fullName>
    </submittedName>
</protein>
<dbReference type="InterPro" id="IPR032675">
    <property type="entry name" value="LRR_dom_sf"/>
</dbReference>
<evidence type="ECO:0000259" key="3">
    <source>
        <dbReference type="Pfam" id="PF09990"/>
    </source>
</evidence>
<organism evidence="4 5">
    <name type="scientific">Chryseolinea soli</name>
    <dbReference type="NCBI Taxonomy" id="2321403"/>
    <lineage>
        <taxon>Bacteria</taxon>
        <taxon>Pseudomonadati</taxon>
        <taxon>Bacteroidota</taxon>
        <taxon>Cytophagia</taxon>
        <taxon>Cytophagales</taxon>
        <taxon>Fulvivirgaceae</taxon>
        <taxon>Chryseolinea</taxon>
    </lineage>
</organism>
<dbReference type="AlphaFoldDB" id="A0A385SVF6"/>
<dbReference type="InterPro" id="IPR011429">
    <property type="entry name" value="Cyt_c_Planctomycete-type"/>
</dbReference>
<dbReference type="GO" id="GO:0009055">
    <property type="term" value="F:electron transfer activity"/>
    <property type="evidence" value="ECO:0007669"/>
    <property type="project" value="InterPro"/>
</dbReference>
<dbReference type="EMBL" id="CP032382">
    <property type="protein sequence ID" value="AYB33690.1"/>
    <property type="molecule type" value="Genomic_DNA"/>
</dbReference>
<keyword evidence="1" id="KW-1133">Transmembrane helix</keyword>
<dbReference type="SUPFAM" id="SSF52047">
    <property type="entry name" value="RNI-like"/>
    <property type="match status" value="1"/>
</dbReference>